<feature type="region of interest" description="Disordered" evidence="1">
    <location>
        <begin position="10"/>
        <end position="44"/>
    </location>
</feature>
<evidence type="ECO:0000313" key="2">
    <source>
        <dbReference type="EMBL" id="KZV99652.1"/>
    </source>
</evidence>
<name>A0A165MRJ0_EXIGL</name>
<dbReference type="STRING" id="1314781.A0A165MRJ0"/>
<evidence type="ECO:0000256" key="1">
    <source>
        <dbReference type="SAM" id="MobiDB-lite"/>
    </source>
</evidence>
<reference evidence="2 3" key="1">
    <citation type="journal article" date="2016" name="Mol. Biol. Evol.">
        <title>Comparative Genomics of Early-Diverging Mushroom-Forming Fungi Provides Insights into the Origins of Lignocellulose Decay Capabilities.</title>
        <authorList>
            <person name="Nagy L.G."/>
            <person name="Riley R."/>
            <person name="Tritt A."/>
            <person name="Adam C."/>
            <person name="Daum C."/>
            <person name="Floudas D."/>
            <person name="Sun H."/>
            <person name="Yadav J.S."/>
            <person name="Pangilinan J."/>
            <person name="Larsson K.H."/>
            <person name="Matsuura K."/>
            <person name="Barry K."/>
            <person name="Labutti K."/>
            <person name="Kuo R."/>
            <person name="Ohm R.A."/>
            <person name="Bhattacharya S.S."/>
            <person name="Shirouzu T."/>
            <person name="Yoshinaga Y."/>
            <person name="Martin F.M."/>
            <person name="Grigoriev I.V."/>
            <person name="Hibbett D.S."/>
        </authorList>
    </citation>
    <scope>NUCLEOTIDE SEQUENCE [LARGE SCALE GENOMIC DNA]</scope>
    <source>
        <strain evidence="2 3">HHB12029</strain>
    </source>
</reference>
<dbReference type="InParanoid" id="A0A165MRJ0"/>
<gene>
    <name evidence="2" type="ORF">EXIGLDRAFT_746072</name>
</gene>
<dbReference type="EMBL" id="KV425908">
    <property type="protein sequence ID" value="KZV99652.1"/>
    <property type="molecule type" value="Genomic_DNA"/>
</dbReference>
<dbReference type="AlphaFoldDB" id="A0A165MRJ0"/>
<dbReference type="Proteomes" id="UP000077266">
    <property type="component" value="Unassembled WGS sequence"/>
</dbReference>
<keyword evidence="3" id="KW-1185">Reference proteome</keyword>
<feature type="compositionally biased region" description="Basic and acidic residues" evidence="1">
    <location>
        <begin position="32"/>
        <end position="41"/>
    </location>
</feature>
<protein>
    <submittedName>
        <fullName evidence="2">Uncharacterized protein</fullName>
    </submittedName>
</protein>
<feature type="compositionally biased region" description="Polar residues" evidence="1">
    <location>
        <begin position="13"/>
        <end position="24"/>
    </location>
</feature>
<dbReference type="OrthoDB" id="4971611at2759"/>
<organism evidence="2 3">
    <name type="scientific">Exidia glandulosa HHB12029</name>
    <dbReference type="NCBI Taxonomy" id="1314781"/>
    <lineage>
        <taxon>Eukaryota</taxon>
        <taxon>Fungi</taxon>
        <taxon>Dikarya</taxon>
        <taxon>Basidiomycota</taxon>
        <taxon>Agaricomycotina</taxon>
        <taxon>Agaricomycetes</taxon>
        <taxon>Auriculariales</taxon>
        <taxon>Exidiaceae</taxon>
        <taxon>Exidia</taxon>
    </lineage>
</organism>
<evidence type="ECO:0000313" key="3">
    <source>
        <dbReference type="Proteomes" id="UP000077266"/>
    </source>
</evidence>
<accession>A0A165MRJ0</accession>
<proteinExistence type="predicted"/>
<sequence>MLPLSPQLGTAFRESSSARRNTGTALGGDDESGTHGQERKTGVTATPGKYFLPSFPFQSTWSRCPSKGLSDPRNMTVTILVHYGALDASALSHPALAFYAEYAAAFAKPVVHYDTDGRVIHGGKALWQALDELFSPFEHEHEPKSWVLISNSDDGTYELHVEIVSTFRLPGRDDPLTIPRFFIYTIAKADEGKGTRGLQHRVLKSFWNRGELEKYKLGR</sequence>